<dbReference type="EMBL" id="PQSP01000004">
    <property type="protein sequence ID" value="RUS66571.1"/>
    <property type="molecule type" value="Genomic_DNA"/>
</dbReference>
<gene>
    <name evidence="2" type="primary">ywqK_4</name>
    <name evidence="2" type="ORF">CUZ56_01851</name>
</gene>
<accession>A0A433SCV6</accession>
<reference evidence="2 3" key="1">
    <citation type="submission" date="2018-01" db="EMBL/GenBank/DDBJ databases">
        <title>Saezia sanguinis gen. nov., sp. nov., in the order Burkholderiales isolated from human blood.</title>
        <authorList>
            <person name="Medina-Pascual M.J."/>
            <person name="Valdezate S."/>
            <person name="Monzon S."/>
            <person name="Cuesta I."/>
            <person name="Carrasco G."/>
            <person name="Villalon P."/>
            <person name="Saez-Nieto J.A."/>
        </authorList>
    </citation>
    <scope>NUCLEOTIDE SEQUENCE [LARGE SCALE GENOMIC DNA]</scope>
    <source>
        <strain evidence="2 3">CNM695-12</strain>
    </source>
</reference>
<dbReference type="AlphaFoldDB" id="A0A433SCV6"/>
<dbReference type="InterPro" id="IPR011652">
    <property type="entry name" value="MORN_2"/>
</dbReference>
<keyword evidence="1" id="KW-0732">Signal</keyword>
<organism evidence="2 3">
    <name type="scientific">Saezia sanguinis</name>
    <dbReference type="NCBI Taxonomy" id="1965230"/>
    <lineage>
        <taxon>Bacteria</taxon>
        <taxon>Pseudomonadati</taxon>
        <taxon>Pseudomonadota</taxon>
        <taxon>Betaproteobacteria</taxon>
        <taxon>Burkholderiales</taxon>
        <taxon>Saeziaceae</taxon>
        <taxon>Saezia</taxon>
    </lineage>
</organism>
<name>A0A433SCV6_9BURK</name>
<feature type="signal peptide" evidence="1">
    <location>
        <begin position="1"/>
        <end position="21"/>
    </location>
</feature>
<sequence precursor="true">MKKWLAAGVLLFAGALAGAQGAVESNSAAALDEAATAAAPWPVGDVVSRYSDDYESSEQLSDLYRRHGAQVFVVFDAYRKFLGVTPEGGYLVQDFYEENDKLYTEPFVLMDAQEVVLKEDVLRPGYRSFSGPLVTWYLNGRQQQQVFYVDGGLQGPLMTWYDNGQKREETQFEGNQPHGLWTTWHDNGQKRSELYFEHGRKVGLWRMWDRDGKLVDEQDHGSVAAESVN</sequence>
<protein>
    <submittedName>
        <fullName evidence="2">Antitoxin YwqK</fullName>
    </submittedName>
</protein>
<dbReference type="RefSeq" id="WP_162615302.1">
    <property type="nucleotide sequence ID" value="NZ_PQSP01000004.1"/>
</dbReference>
<feature type="chain" id="PRO_5019215766" evidence="1">
    <location>
        <begin position="22"/>
        <end position="229"/>
    </location>
</feature>
<evidence type="ECO:0000313" key="2">
    <source>
        <dbReference type="EMBL" id="RUS66571.1"/>
    </source>
</evidence>
<proteinExistence type="predicted"/>
<comment type="caution">
    <text evidence="2">The sequence shown here is derived from an EMBL/GenBank/DDBJ whole genome shotgun (WGS) entry which is preliminary data.</text>
</comment>
<dbReference type="Gene3D" id="3.90.930.1">
    <property type="match status" value="1"/>
</dbReference>
<evidence type="ECO:0000313" key="3">
    <source>
        <dbReference type="Proteomes" id="UP000286947"/>
    </source>
</evidence>
<dbReference type="Pfam" id="PF07661">
    <property type="entry name" value="MORN_2"/>
    <property type="match status" value="1"/>
</dbReference>
<dbReference type="Proteomes" id="UP000286947">
    <property type="component" value="Unassembled WGS sequence"/>
</dbReference>
<keyword evidence="3" id="KW-1185">Reference proteome</keyword>
<evidence type="ECO:0000256" key="1">
    <source>
        <dbReference type="SAM" id="SignalP"/>
    </source>
</evidence>
<dbReference type="SUPFAM" id="SSF82185">
    <property type="entry name" value="Histone H3 K4-specific methyltransferase SET7/9 N-terminal domain"/>
    <property type="match status" value="1"/>
</dbReference>